<dbReference type="STRING" id="38654.A0A3Q0FQP1"/>
<dbReference type="RefSeq" id="XP_025048003.1">
    <property type="nucleotide sequence ID" value="XM_025192218.1"/>
</dbReference>
<evidence type="ECO:0000259" key="4">
    <source>
        <dbReference type="PROSITE" id="PS51210"/>
    </source>
</evidence>
<dbReference type="PANTHER" id="PTHR10728">
    <property type="entry name" value="CYTOSOLIC PHOSPHOLIPASE A2"/>
    <property type="match status" value="1"/>
</dbReference>
<dbReference type="KEGG" id="asn:102385470"/>
<dbReference type="InterPro" id="IPR016035">
    <property type="entry name" value="Acyl_Trfase/lysoPLipase"/>
</dbReference>
<protein>
    <submittedName>
        <fullName evidence="6">Cytosolic phospholipase A2 gamma</fullName>
    </submittedName>
</protein>
<dbReference type="Gene3D" id="3.40.1090.10">
    <property type="entry name" value="Cytosolic phospholipase A2 catalytic domain"/>
    <property type="match status" value="1"/>
</dbReference>
<evidence type="ECO:0000256" key="3">
    <source>
        <dbReference type="PROSITE-ProRule" id="PRU00555"/>
    </source>
</evidence>
<evidence type="ECO:0000313" key="5">
    <source>
        <dbReference type="Proteomes" id="UP000189705"/>
    </source>
</evidence>
<dbReference type="AlphaFoldDB" id="A0A3Q0FQP1"/>
<dbReference type="PANTHER" id="PTHR10728:SF39">
    <property type="entry name" value="CYTOSOLIC PHOSPHOLIPASE A2 GAMMA"/>
    <property type="match status" value="1"/>
</dbReference>
<dbReference type="GO" id="GO:0005635">
    <property type="term" value="C:nuclear envelope"/>
    <property type="evidence" value="ECO:0007669"/>
    <property type="project" value="TreeGrafter"/>
</dbReference>
<evidence type="ECO:0000313" key="6">
    <source>
        <dbReference type="RefSeq" id="XP_025048003.1"/>
    </source>
</evidence>
<dbReference type="GO" id="GO:0005654">
    <property type="term" value="C:nucleoplasm"/>
    <property type="evidence" value="ECO:0007669"/>
    <property type="project" value="TreeGrafter"/>
</dbReference>
<gene>
    <name evidence="6" type="primary">PLA2G4C</name>
</gene>
<keyword evidence="5" id="KW-1185">Reference proteome</keyword>
<dbReference type="PROSITE" id="PS51210">
    <property type="entry name" value="PLA2C"/>
    <property type="match status" value="1"/>
</dbReference>
<dbReference type="GO" id="GO:0047498">
    <property type="term" value="F:calcium-dependent phospholipase A2 activity"/>
    <property type="evidence" value="ECO:0007669"/>
    <property type="project" value="TreeGrafter"/>
</dbReference>
<proteinExistence type="predicted"/>
<dbReference type="FunFam" id="3.40.1090.10:FF:000023">
    <property type="entry name" value="Phospholipase A2 group IVC"/>
    <property type="match status" value="1"/>
</dbReference>
<name>A0A3Q0FQP1_ALLSI</name>
<dbReference type="Proteomes" id="UP000189705">
    <property type="component" value="Unplaced"/>
</dbReference>
<keyword evidence="1 3" id="KW-0378">Hydrolase</keyword>
<dbReference type="GO" id="GO:0005829">
    <property type="term" value="C:cytosol"/>
    <property type="evidence" value="ECO:0007669"/>
    <property type="project" value="TreeGrafter"/>
</dbReference>
<dbReference type="InParanoid" id="A0A3Q0FQP1"/>
<dbReference type="SMART" id="SM00022">
    <property type="entry name" value="PLAc"/>
    <property type="match status" value="1"/>
</dbReference>
<dbReference type="CTD" id="8605"/>
<dbReference type="SUPFAM" id="SSF52151">
    <property type="entry name" value="FabD/lysophospholipase-like"/>
    <property type="match status" value="1"/>
</dbReference>
<dbReference type="GeneID" id="102385470"/>
<organism evidence="5 6">
    <name type="scientific">Alligator sinensis</name>
    <name type="common">Chinese alligator</name>
    <dbReference type="NCBI Taxonomy" id="38654"/>
    <lineage>
        <taxon>Eukaryota</taxon>
        <taxon>Metazoa</taxon>
        <taxon>Chordata</taxon>
        <taxon>Craniata</taxon>
        <taxon>Vertebrata</taxon>
        <taxon>Euteleostomi</taxon>
        <taxon>Archelosauria</taxon>
        <taxon>Archosauria</taxon>
        <taxon>Crocodylia</taxon>
        <taxon>Alligatoridae</taxon>
        <taxon>Alligatorinae</taxon>
        <taxon>Alligator</taxon>
    </lineage>
</organism>
<dbReference type="Pfam" id="PF01735">
    <property type="entry name" value="PLA2_B"/>
    <property type="match status" value="1"/>
</dbReference>
<sequence length="499" mass="56165">MSTVGDEKVRLSHDLSEGEKEAIGLRKAKVMKCLESLGMHCDQDNIPNITLLASGGALRAMISLQGTLVEMKQQGLLDAILYLYGVSGSTWCMTYLYKDKEWTEHLQDLEKKLCQTLVESSWDKNKAISTVVEASKEEHYSLTDFWVSFMIYKILHKFDESGLSEQKTSLESGKNPYPIYAAADNKRLNKGHESLPETWLEFTPHEVGYPAVGAFINTGLFGSDFENGELKVKKKEKNICYLEGLWGSALGNIEEIKKLLRDSLTEFFKGSGEKEKDHVSPNPESPNVHFTAFEEKERSAISLIFAPVLDAHRVTTKTAACLLSWTWGTTSNFLYKCPNIKSTDMVKDRVTSFIDAGLAINSAYPLALRPERKVKLILSFDFSSGDPFETIKKTVKYCQANKIPFPKVDEEKLKDTDNPSDCYIFTGVNVPTVMHFPLFNNINCPGKIADYRKKYSTFTSSYPKEDIQELLKVAKMNVTNNAQKILEEIKQLVASSTNP</sequence>
<keyword evidence="2 3" id="KW-0443">Lipid metabolism</keyword>
<dbReference type="GO" id="GO:0005544">
    <property type="term" value="F:calcium-dependent phospholipid binding"/>
    <property type="evidence" value="ECO:0007669"/>
    <property type="project" value="TreeGrafter"/>
</dbReference>
<dbReference type="GO" id="GO:0005509">
    <property type="term" value="F:calcium ion binding"/>
    <property type="evidence" value="ECO:0007669"/>
    <property type="project" value="TreeGrafter"/>
</dbReference>
<reference evidence="6" key="1">
    <citation type="submission" date="2025-08" db="UniProtKB">
        <authorList>
            <consortium name="RefSeq"/>
        </authorList>
    </citation>
    <scope>IDENTIFICATION</scope>
</reference>
<evidence type="ECO:0000256" key="2">
    <source>
        <dbReference type="ARBA" id="ARBA00023098"/>
    </source>
</evidence>
<dbReference type="InterPro" id="IPR002642">
    <property type="entry name" value="LysoPLipase_cat_dom"/>
</dbReference>
<accession>A0A3Q0FQP1</accession>
<evidence type="ECO:0000256" key="1">
    <source>
        <dbReference type="ARBA" id="ARBA00022801"/>
    </source>
</evidence>
<keyword evidence="3" id="KW-0442">Lipid degradation</keyword>
<feature type="domain" description="PLA2c" evidence="4">
    <location>
        <begin position="1"/>
        <end position="499"/>
    </location>
</feature>
<dbReference type="GO" id="GO:0046475">
    <property type="term" value="P:glycerophospholipid catabolic process"/>
    <property type="evidence" value="ECO:0007669"/>
    <property type="project" value="TreeGrafter"/>
</dbReference>